<gene>
    <name evidence="1" type="ORF">ENV70_07685</name>
</gene>
<sequence>MRKSSFSFSITSNFSLPTYYGYFCQRYYDSQIGRFITLDRWTHLPDDERLFSYAKYLSWNNYQLKYTPQMTKIPKNNSFRRKSYTTSYDSLTNEINSIFPANPVLDFNDSVIYFRRMNNRKIFSHNILSGKDNIFINRYHYCYDNPLLYVDENGNGVFKDVILGLLWPSNIPNPTDPFDWPRIYEWWKNEIYPNWLMSFAEWKKELLLYFYDISRWEGWLYCYDLW</sequence>
<proteinExistence type="predicted"/>
<reference evidence="1" key="1">
    <citation type="journal article" date="2020" name="mSystems">
        <title>Genome- and Community-Level Interaction Insights into Carbon Utilization and Element Cycling Functions of Hydrothermarchaeota in Hydrothermal Sediment.</title>
        <authorList>
            <person name="Zhou Z."/>
            <person name="Liu Y."/>
            <person name="Xu W."/>
            <person name="Pan J."/>
            <person name="Luo Z.H."/>
            <person name="Li M."/>
        </authorList>
    </citation>
    <scope>NUCLEOTIDE SEQUENCE [LARGE SCALE GENOMIC DNA]</scope>
    <source>
        <strain evidence="1">SpSt-783</strain>
    </source>
</reference>
<protein>
    <recommendedName>
        <fullName evidence="2">RHS repeat-associated core domain-containing protein</fullName>
    </recommendedName>
</protein>
<dbReference type="AlphaFoldDB" id="A0A7C6AGH3"/>
<organism evidence="1">
    <name type="scientific">candidate division WOR-3 bacterium</name>
    <dbReference type="NCBI Taxonomy" id="2052148"/>
    <lineage>
        <taxon>Bacteria</taxon>
        <taxon>Bacteria division WOR-3</taxon>
    </lineage>
</organism>
<evidence type="ECO:0008006" key="2">
    <source>
        <dbReference type="Google" id="ProtNLM"/>
    </source>
</evidence>
<dbReference type="EMBL" id="DTHJ01000159">
    <property type="protein sequence ID" value="HHS63471.1"/>
    <property type="molecule type" value="Genomic_DNA"/>
</dbReference>
<name>A0A7C6AGH3_UNCW3</name>
<accession>A0A7C6AGH3</accession>
<evidence type="ECO:0000313" key="1">
    <source>
        <dbReference type="EMBL" id="HHS63471.1"/>
    </source>
</evidence>
<comment type="caution">
    <text evidence="1">The sequence shown here is derived from an EMBL/GenBank/DDBJ whole genome shotgun (WGS) entry which is preliminary data.</text>
</comment>